<dbReference type="GO" id="GO:0004222">
    <property type="term" value="F:metalloendopeptidase activity"/>
    <property type="evidence" value="ECO:0007669"/>
    <property type="project" value="InterPro"/>
</dbReference>
<feature type="domain" description="Peptidase M13 N-terminal" evidence="12">
    <location>
        <begin position="80"/>
        <end position="478"/>
    </location>
</feature>
<evidence type="ECO:0000256" key="7">
    <source>
        <dbReference type="ARBA" id="ARBA00022833"/>
    </source>
</evidence>
<evidence type="ECO:0000313" key="13">
    <source>
        <dbReference type="EMBL" id="KNC21412.1"/>
    </source>
</evidence>
<feature type="region of interest" description="Disordered" evidence="9">
    <location>
        <begin position="27"/>
        <end position="56"/>
    </location>
</feature>
<dbReference type="PROSITE" id="PS51885">
    <property type="entry name" value="NEPRILYSIN"/>
    <property type="match status" value="1"/>
</dbReference>
<comment type="similarity">
    <text evidence="3">Belongs to the peptidase M13 family.</text>
</comment>
<comment type="caution">
    <text evidence="13">The sequence shown here is derived from an EMBL/GenBank/DDBJ whole genome shotgun (WGS) entry which is preliminary data.</text>
</comment>
<sequence length="746" mass="87071">MLQNRKISLLIICLIIASDYSEQRQQGQGQIQQGRQKVSQQLQHQQQQPQTRQIDHRIIQEREHKAREILKYMNLEGDACKDFYDYACGNWLQEQNTDMASEGELISVQSQMEQFVNKQLQAILNEPIVSQEAMGIKVAKDFYKSCLRVPASSPAQRNFMHTFISHHGGLPDINRINWDANNYNWIHVIADLRRKYGLDILIGLTIDRTTPNHKAIYIEEPRTTLLPVELCSSLAAREIDEKDQVFDKIQGEIKDNLRKFSEITESNALRISGAILRFEFDLCKYMRMDQLTTPLDEEGEMALNSNRRGHPARIVENRMHGVRQSATNTLQSLNSLSDTYQINFKEFIDRSLDTGTISQVYFRSEEYFKQLSHISKKGLQASFAHYIMYRALTEINFPLNERNEQRPFYCANQVMRYLPQVLSKVYSDKFTQLEVKQDIQEMSYIIKMVFSKYLQTDVQWMTENTKRAIKLKLNTLKITFPFYQPNADILRGLPLHDDQDYWHKLETLMMYNANQTVQQVRLTNDHFNYIEAPAVSIQQKPLAYEIVVGYGLLQKPFYSPSYANSLKYSSIGVAIAREIIKIFDHEGLLQHPMNTFPYDPTTMDNFPLISECFRVQMSNHFHNNPNVFRNATKLREIMVETSALNIAFTAYINWLQQDGRPRRELELETLPDVNFTNTQLFFINFAQTHCAARHKVELAPEFLPLYRRTMEQYDINGPISNNVEFGRDFSCELGAEMNLDDKCLLY</sequence>
<feature type="chain" id="PRO_5005535105" evidence="10">
    <location>
        <begin position="24"/>
        <end position="746"/>
    </location>
</feature>
<reference evidence="13 14" key="1">
    <citation type="journal article" date="2015" name="Nat. Commun.">
        <title>Lucilia cuprina genome unlocks parasitic fly biology to underpin future interventions.</title>
        <authorList>
            <person name="Anstead C.A."/>
            <person name="Korhonen P.K."/>
            <person name="Young N.D."/>
            <person name="Hall R.S."/>
            <person name="Jex A.R."/>
            <person name="Murali S.C."/>
            <person name="Hughes D.S."/>
            <person name="Lee S.F."/>
            <person name="Perry T."/>
            <person name="Stroehlein A.J."/>
            <person name="Ansell B.R."/>
            <person name="Breugelmans B."/>
            <person name="Hofmann A."/>
            <person name="Qu J."/>
            <person name="Dugan S."/>
            <person name="Lee S.L."/>
            <person name="Chao H."/>
            <person name="Dinh H."/>
            <person name="Han Y."/>
            <person name="Doddapaneni H.V."/>
            <person name="Worley K.C."/>
            <person name="Muzny D.M."/>
            <person name="Ioannidis P."/>
            <person name="Waterhouse R.M."/>
            <person name="Zdobnov E.M."/>
            <person name="James P.J."/>
            <person name="Bagnall N.H."/>
            <person name="Kotze A.C."/>
            <person name="Gibbs R.A."/>
            <person name="Richards S."/>
            <person name="Batterham P."/>
            <person name="Gasser R.B."/>
        </authorList>
    </citation>
    <scope>NUCLEOTIDE SEQUENCE [LARGE SCALE GENOMIC DNA]</scope>
    <source>
        <strain evidence="13 14">LS</strain>
        <tissue evidence="13">Full body</tissue>
    </source>
</reference>
<dbReference type="PANTHER" id="PTHR11733">
    <property type="entry name" value="ZINC METALLOPROTEASE FAMILY M13 NEPRILYSIN-RELATED"/>
    <property type="match status" value="1"/>
</dbReference>
<dbReference type="InterPro" id="IPR018497">
    <property type="entry name" value="Peptidase_M13_C"/>
</dbReference>
<evidence type="ECO:0000313" key="14">
    <source>
        <dbReference type="Proteomes" id="UP000037069"/>
    </source>
</evidence>
<feature type="compositionally biased region" description="Low complexity" evidence="9">
    <location>
        <begin position="27"/>
        <end position="52"/>
    </location>
</feature>
<evidence type="ECO:0000256" key="5">
    <source>
        <dbReference type="ARBA" id="ARBA00022723"/>
    </source>
</evidence>
<evidence type="ECO:0000256" key="6">
    <source>
        <dbReference type="ARBA" id="ARBA00022801"/>
    </source>
</evidence>
<comment type="cofactor">
    <cofactor evidence="1">
        <name>Zn(2+)</name>
        <dbReference type="ChEBI" id="CHEBI:29105"/>
    </cofactor>
</comment>
<keyword evidence="8" id="KW-0482">Metalloprotease</keyword>
<evidence type="ECO:0000256" key="4">
    <source>
        <dbReference type="ARBA" id="ARBA00022670"/>
    </source>
</evidence>
<dbReference type="OrthoDB" id="7909950at2759"/>
<protein>
    <submittedName>
        <fullName evidence="13">Uncharacterized protein</fullName>
    </submittedName>
</protein>
<evidence type="ECO:0000256" key="9">
    <source>
        <dbReference type="SAM" id="MobiDB-lite"/>
    </source>
</evidence>
<dbReference type="Gene3D" id="3.40.390.10">
    <property type="entry name" value="Collagenase (Catalytic Domain)"/>
    <property type="match status" value="1"/>
</dbReference>
<keyword evidence="5" id="KW-0479">Metal-binding</keyword>
<dbReference type="AlphaFoldDB" id="A0A0L0BN37"/>
<gene>
    <name evidence="13" type="ORF">FF38_12611</name>
</gene>
<accession>A0A0L0BN37</accession>
<evidence type="ECO:0000256" key="3">
    <source>
        <dbReference type="ARBA" id="ARBA00007357"/>
    </source>
</evidence>
<dbReference type="InterPro" id="IPR024079">
    <property type="entry name" value="MetalloPept_cat_dom_sf"/>
</dbReference>
<proteinExistence type="inferred from homology"/>
<feature type="domain" description="Peptidase M13 C-terminal" evidence="11">
    <location>
        <begin position="543"/>
        <end position="743"/>
    </location>
</feature>
<dbReference type="PANTHER" id="PTHR11733:SF240">
    <property type="entry name" value="GH14155P-RELATED"/>
    <property type="match status" value="1"/>
</dbReference>
<dbReference type="InterPro" id="IPR008753">
    <property type="entry name" value="Peptidase_M13_N"/>
</dbReference>
<dbReference type="InterPro" id="IPR042089">
    <property type="entry name" value="Peptidase_M13_dom_2"/>
</dbReference>
<dbReference type="Pfam" id="PF05649">
    <property type="entry name" value="Peptidase_M13_N"/>
    <property type="match status" value="1"/>
</dbReference>
<keyword evidence="6" id="KW-0378">Hydrolase</keyword>
<dbReference type="GO" id="GO:0046872">
    <property type="term" value="F:metal ion binding"/>
    <property type="evidence" value="ECO:0007669"/>
    <property type="project" value="UniProtKB-KW"/>
</dbReference>
<dbReference type="InterPro" id="IPR000718">
    <property type="entry name" value="Peptidase_M13"/>
</dbReference>
<name>A0A0L0BN37_LUCCU</name>
<comment type="subcellular location">
    <subcellularLocation>
        <location evidence="2">Cell membrane</location>
        <topology evidence="2">Single-pass type II membrane protein</topology>
    </subcellularLocation>
</comment>
<dbReference type="CDD" id="cd08662">
    <property type="entry name" value="M13"/>
    <property type="match status" value="1"/>
</dbReference>
<feature type="signal peptide" evidence="10">
    <location>
        <begin position="1"/>
        <end position="23"/>
    </location>
</feature>
<dbReference type="GO" id="GO:0016485">
    <property type="term" value="P:protein processing"/>
    <property type="evidence" value="ECO:0007669"/>
    <property type="project" value="TreeGrafter"/>
</dbReference>
<dbReference type="Proteomes" id="UP000037069">
    <property type="component" value="Unassembled WGS sequence"/>
</dbReference>
<keyword evidence="14" id="KW-1185">Reference proteome</keyword>
<evidence type="ECO:0000256" key="2">
    <source>
        <dbReference type="ARBA" id="ARBA00004401"/>
    </source>
</evidence>
<dbReference type="Gene3D" id="1.10.1380.10">
    <property type="entry name" value="Neutral endopeptidase , domain2"/>
    <property type="match status" value="1"/>
</dbReference>
<evidence type="ECO:0000256" key="10">
    <source>
        <dbReference type="SAM" id="SignalP"/>
    </source>
</evidence>
<evidence type="ECO:0000259" key="11">
    <source>
        <dbReference type="Pfam" id="PF01431"/>
    </source>
</evidence>
<keyword evidence="10" id="KW-0732">Signal</keyword>
<keyword evidence="4" id="KW-0645">Protease</keyword>
<evidence type="ECO:0000256" key="8">
    <source>
        <dbReference type="ARBA" id="ARBA00023049"/>
    </source>
</evidence>
<evidence type="ECO:0000256" key="1">
    <source>
        <dbReference type="ARBA" id="ARBA00001947"/>
    </source>
</evidence>
<dbReference type="SUPFAM" id="SSF55486">
    <property type="entry name" value="Metalloproteases ('zincins'), catalytic domain"/>
    <property type="match status" value="1"/>
</dbReference>
<organism evidence="13 14">
    <name type="scientific">Lucilia cuprina</name>
    <name type="common">Green bottle fly</name>
    <name type="synonym">Australian sheep blowfly</name>
    <dbReference type="NCBI Taxonomy" id="7375"/>
    <lineage>
        <taxon>Eukaryota</taxon>
        <taxon>Metazoa</taxon>
        <taxon>Ecdysozoa</taxon>
        <taxon>Arthropoda</taxon>
        <taxon>Hexapoda</taxon>
        <taxon>Insecta</taxon>
        <taxon>Pterygota</taxon>
        <taxon>Neoptera</taxon>
        <taxon>Endopterygota</taxon>
        <taxon>Diptera</taxon>
        <taxon>Brachycera</taxon>
        <taxon>Muscomorpha</taxon>
        <taxon>Oestroidea</taxon>
        <taxon>Calliphoridae</taxon>
        <taxon>Luciliinae</taxon>
        <taxon>Lucilia</taxon>
    </lineage>
</organism>
<evidence type="ECO:0000259" key="12">
    <source>
        <dbReference type="Pfam" id="PF05649"/>
    </source>
</evidence>
<dbReference type="Pfam" id="PF01431">
    <property type="entry name" value="Peptidase_M13"/>
    <property type="match status" value="1"/>
</dbReference>
<dbReference type="OMA" id="HTPQRWD"/>
<keyword evidence="7" id="KW-0862">Zinc</keyword>
<dbReference type="GO" id="GO:0005886">
    <property type="term" value="C:plasma membrane"/>
    <property type="evidence" value="ECO:0007669"/>
    <property type="project" value="UniProtKB-SubCell"/>
</dbReference>
<dbReference type="EMBL" id="JRES01001623">
    <property type="protein sequence ID" value="KNC21412.1"/>
    <property type="molecule type" value="Genomic_DNA"/>
</dbReference>